<evidence type="ECO:0000256" key="1">
    <source>
        <dbReference type="ARBA" id="ARBA00023125"/>
    </source>
</evidence>
<dbReference type="GO" id="GO:0006355">
    <property type="term" value="P:regulation of DNA-templated transcription"/>
    <property type="evidence" value="ECO:0007669"/>
    <property type="project" value="InterPro"/>
</dbReference>
<organism evidence="7 8">
    <name type="scientific">Colletotrichum destructivum</name>
    <dbReference type="NCBI Taxonomy" id="34406"/>
    <lineage>
        <taxon>Eukaryota</taxon>
        <taxon>Fungi</taxon>
        <taxon>Dikarya</taxon>
        <taxon>Ascomycota</taxon>
        <taxon>Pezizomycotina</taxon>
        <taxon>Sordariomycetes</taxon>
        <taxon>Hypocreomycetidae</taxon>
        <taxon>Glomerellales</taxon>
        <taxon>Glomerellaceae</taxon>
        <taxon>Colletotrichum</taxon>
        <taxon>Colletotrichum destructivum species complex</taxon>
    </lineage>
</organism>
<feature type="compositionally biased region" description="Polar residues" evidence="5">
    <location>
        <begin position="163"/>
        <end position="184"/>
    </location>
</feature>
<dbReference type="InterPro" id="IPR008422">
    <property type="entry name" value="KN_HD"/>
</dbReference>
<dbReference type="GeneID" id="87951866"/>
<comment type="subcellular location">
    <subcellularLocation>
        <location evidence="4">Nucleus</location>
    </subcellularLocation>
</comment>
<dbReference type="AlphaFoldDB" id="A0AAX4J462"/>
<evidence type="ECO:0000313" key="7">
    <source>
        <dbReference type="EMBL" id="WQF90352.1"/>
    </source>
</evidence>
<dbReference type="EMBL" id="CP137315">
    <property type="protein sequence ID" value="WQF90352.1"/>
    <property type="molecule type" value="Genomic_DNA"/>
</dbReference>
<evidence type="ECO:0000259" key="6">
    <source>
        <dbReference type="PROSITE" id="PS50071"/>
    </source>
</evidence>
<dbReference type="InterPro" id="IPR001356">
    <property type="entry name" value="HD"/>
</dbReference>
<feature type="domain" description="Homeobox" evidence="6">
    <location>
        <begin position="287"/>
        <end position="350"/>
    </location>
</feature>
<feature type="region of interest" description="Disordered" evidence="5">
    <location>
        <begin position="86"/>
        <end position="134"/>
    </location>
</feature>
<evidence type="ECO:0000256" key="5">
    <source>
        <dbReference type="SAM" id="MobiDB-lite"/>
    </source>
</evidence>
<feature type="compositionally biased region" description="Low complexity" evidence="5">
    <location>
        <begin position="91"/>
        <end position="103"/>
    </location>
</feature>
<reference evidence="8" key="1">
    <citation type="journal article" date="2023" name="bioRxiv">
        <title>Complete genome of the Medicago anthracnose fungus, Colletotrichum destructivum, reveals a mini-chromosome-like region within a core chromosome.</title>
        <authorList>
            <person name="Lapalu N."/>
            <person name="Simon A."/>
            <person name="Lu A."/>
            <person name="Plaumann P.-L."/>
            <person name="Amselem J."/>
            <person name="Pigne S."/>
            <person name="Auger A."/>
            <person name="Koch C."/>
            <person name="Dallery J.-F."/>
            <person name="O'Connell R.J."/>
        </authorList>
    </citation>
    <scope>NUCLEOTIDE SEQUENCE [LARGE SCALE GENOMIC DNA]</scope>
    <source>
        <strain evidence="8">CBS 520.97</strain>
    </source>
</reference>
<name>A0AAX4J462_9PEZI</name>
<dbReference type="Pfam" id="PF05920">
    <property type="entry name" value="Homeobox_KN"/>
    <property type="match status" value="1"/>
</dbReference>
<dbReference type="SMART" id="SM00389">
    <property type="entry name" value="HOX"/>
    <property type="match status" value="1"/>
</dbReference>
<keyword evidence="2 4" id="KW-0371">Homeobox</keyword>
<dbReference type="KEGG" id="cdet:87951866"/>
<dbReference type="PANTHER" id="PTHR11850">
    <property type="entry name" value="HOMEOBOX PROTEIN TRANSCRIPTION FACTORS"/>
    <property type="match status" value="1"/>
</dbReference>
<proteinExistence type="predicted"/>
<feature type="region of interest" description="Disordered" evidence="5">
    <location>
        <begin position="362"/>
        <end position="385"/>
    </location>
</feature>
<sequence>MASRCNPAIRRANGGFQLSQSDAGRGEEATTFRSHAVKIANVERCTYPRNGGKFTLDYSSRPHTEPERITLPSIRQAIPELQLRLQPQKASTTKTTSSNTSPTVGYASVMTPPEYVHLPNSNKKRRLSIDEEQESERLSCVPRLYESLARVPQRHISPPAPSRSATKSWTGSARTSPYISSSGMPSMRSPAMEVHERSETHPTLPSLPPFQPIRSSIGMSAGPMMEPALYRTSGSAYGYHHPSRVQSLSLDAIHTFDRTPFSAAGNGHDPEFTRIGELGAMGMHGDSKQHKRRGNFPKETTCKLCACFDAHLRHPYPTKLEKQELMRRTGLQMKQISGWFAEARNQLRLITISNTRAQLTMSNRSGESRILPSTERGEFDDGKRFSVPLSETDVFDEDLDSLKHQSSAQIKRGSV</sequence>
<feature type="compositionally biased region" description="Basic and acidic residues" evidence="5">
    <location>
        <begin position="375"/>
        <end position="384"/>
    </location>
</feature>
<keyword evidence="8" id="KW-1185">Reference proteome</keyword>
<evidence type="ECO:0000256" key="2">
    <source>
        <dbReference type="ARBA" id="ARBA00023155"/>
    </source>
</evidence>
<dbReference type="InterPro" id="IPR009057">
    <property type="entry name" value="Homeodomain-like_sf"/>
</dbReference>
<evidence type="ECO:0000256" key="4">
    <source>
        <dbReference type="PROSITE-ProRule" id="PRU00108"/>
    </source>
</evidence>
<evidence type="ECO:0000256" key="3">
    <source>
        <dbReference type="ARBA" id="ARBA00023242"/>
    </source>
</evidence>
<gene>
    <name evidence="7" type="ORF">CDEST_15366</name>
</gene>
<dbReference type="InterPro" id="IPR050224">
    <property type="entry name" value="TALE_homeobox"/>
</dbReference>
<feature type="DNA-binding region" description="Homeobox" evidence="4">
    <location>
        <begin position="289"/>
        <end position="351"/>
    </location>
</feature>
<keyword evidence="1 4" id="KW-0238">DNA-binding</keyword>
<dbReference type="SUPFAM" id="SSF46689">
    <property type="entry name" value="Homeodomain-like"/>
    <property type="match status" value="1"/>
</dbReference>
<dbReference type="PROSITE" id="PS50071">
    <property type="entry name" value="HOMEOBOX_2"/>
    <property type="match status" value="1"/>
</dbReference>
<evidence type="ECO:0000313" key="8">
    <source>
        <dbReference type="Proteomes" id="UP001322277"/>
    </source>
</evidence>
<dbReference type="GO" id="GO:0003677">
    <property type="term" value="F:DNA binding"/>
    <property type="evidence" value="ECO:0007669"/>
    <property type="project" value="UniProtKB-UniRule"/>
</dbReference>
<dbReference type="CDD" id="cd00086">
    <property type="entry name" value="homeodomain"/>
    <property type="match status" value="1"/>
</dbReference>
<dbReference type="Gene3D" id="1.10.10.60">
    <property type="entry name" value="Homeodomain-like"/>
    <property type="match status" value="1"/>
</dbReference>
<keyword evidence="3 4" id="KW-0539">Nucleus</keyword>
<accession>A0AAX4J462</accession>
<protein>
    <submittedName>
        <fullName evidence="7">Homeobox domain-containing protein</fullName>
    </submittedName>
</protein>
<feature type="region of interest" description="Disordered" evidence="5">
    <location>
        <begin position="152"/>
        <end position="215"/>
    </location>
</feature>
<dbReference type="RefSeq" id="XP_062787573.1">
    <property type="nucleotide sequence ID" value="XM_062931522.1"/>
</dbReference>
<dbReference type="GO" id="GO:0005634">
    <property type="term" value="C:nucleus"/>
    <property type="evidence" value="ECO:0007669"/>
    <property type="project" value="UniProtKB-SubCell"/>
</dbReference>
<dbReference type="Proteomes" id="UP001322277">
    <property type="component" value="Chromosome 11"/>
</dbReference>